<dbReference type="InterPro" id="IPR001464">
    <property type="entry name" value="Annexin"/>
</dbReference>
<keyword evidence="5 7" id="KW-0111">Calcium/phospholipid-binding</keyword>
<sequence>MASLKVPASVPPPHEDAEQLHKAFEGWGTNEGLIISILAHRNAAQRNLIRQVYAEAYGQDLLKELDKELSSDFEVRVRCFSCTKTNFMATKAFNACQNPRSSMRRAVLLWTLDPAERDAYLANEATKRFTSSNWVLMEIACTRSSHDLFKVRQAYHARYKKSLEEDVAYHTTGDFRKLLVPLVSAFRYEGEEVNTMLAKSEAKILHEKISDKAYSDEEIIRILTTRSKAQLNATLNHYNNAFGDAINKNLKEDADNDFLKLLRATIKCLTYPEKYFEKLLRLSIKKLGTDEWALTRVVTTRAEVDMERIKEEYHRRNSVTLDRDIAGDTSGDYERMLLALIGHGDA</sequence>
<dbReference type="Pfam" id="PF00191">
    <property type="entry name" value="Annexin"/>
    <property type="match status" value="4"/>
</dbReference>
<evidence type="ECO:0000256" key="3">
    <source>
        <dbReference type="ARBA" id="ARBA00022837"/>
    </source>
</evidence>
<dbReference type="GO" id="GO:0009651">
    <property type="term" value="P:response to salt stress"/>
    <property type="evidence" value="ECO:0007669"/>
    <property type="project" value="TreeGrafter"/>
</dbReference>
<accession>A0A835K017</accession>
<proteinExistence type="inferred from homology"/>
<comment type="similarity">
    <text evidence="7">Belongs to the annexin family.</text>
</comment>
<reference evidence="8 9" key="1">
    <citation type="submission" date="2020-10" db="EMBL/GenBank/DDBJ databases">
        <title>Plant Genome Project.</title>
        <authorList>
            <person name="Zhang R.-G."/>
        </authorList>
    </citation>
    <scope>NUCLEOTIDE SEQUENCE [LARGE SCALE GENOMIC DNA]</scope>
    <source>
        <strain evidence="8">FAFU-HL-1</strain>
        <tissue evidence="8">Leaf</tissue>
    </source>
</reference>
<dbReference type="GO" id="GO:0005737">
    <property type="term" value="C:cytoplasm"/>
    <property type="evidence" value="ECO:0007669"/>
    <property type="project" value="TreeGrafter"/>
</dbReference>
<feature type="binding site" evidence="6">
    <location>
        <position position="24"/>
    </location>
    <ligand>
        <name>Ca(2+)</name>
        <dbReference type="ChEBI" id="CHEBI:29108"/>
        <label>1</label>
    </ligand>
</feature>
<gene>
    <name evidence="8" type="ORF">SADUNF_Sadunf07G0081000</name>
</gene>
<dbReference type="PROSITE" id="PS51897">
    <property type="entry name" value="ANNEXIN_2"/>
    <property type="match status" value="4"/>
</dbReference>
<keyword evidence="1 6" id="KW-0479">Metal-binding</keyword>
<dbReference type="InterPro" id="IPR037104">
    <property type="entry name" value="Annexin_sf"/>
</dbReference>
<dbReference type="SUPFAM" id="SSF47874">
    <property type="entry name" value="Annexin"/>
    <property type="match status" value="1"/>
</dbReference>
<feature type="binding site" evidence="6">
    <location>
        <position position="284"/>
    </location>
    <ligand>
        <name>Ca(2+)</name>
        <dbReference type="ChEBI" id="CHEBI:29108"/>
        <label>1</label>
    </ligand>
</feature>
<feature type="binding site" evidence="6">
    <location>
        <position position="26"/>
    </location>
    <ligand>
        <name>Ca(2+)</name>
        <dbReference type="ChEBI" id="CHEBI:29108"/>
        <label>1</label>
    </ligand>
</feature>
<evidence type="ECO:0000313" key="9">
    <source>
        <dbReference type="Proteomes" id="UP000657918"/>
    </source>
</evidence>
<dbReference type="PRINTS" id="PR00196">
    <property type="entry name" value="ANNEXIN"/>
</dbReference>
<dbReference type="FunFam" id="1.10.220.10:FF:000001">
    <property type="entry name" value="Annexin"/>
    <property type="match status" value="1"/>
</dbReference>
<dbReference type="EMBL" id="JADGMS010000007">
    <property type="protein sequence ID" value="KAF9678868.1"/>
    <property type="molecule type" value="Genomic_DNA"/>
</dbReference>
<keyword evidence="3 6" id="KW-0106">Calcium</keyword>
<dbReference type="PROSITE" id="PS00223">
    <property type="entry name" value="ANNEXIN_1"/>
    <property type="match status" value="1"/>
</dbReference>
<dbReference type="PANTHER" id="PTHR10502:SF220">
    <property type="entry name" value="ANNEXIN D2"/>
    <property type="match status" value="1"/>
</dbReference>
<keyword evidence="4 7" id="KW-0041">Annexin</keyword>
<protein>
    <recommendedName>
        <fullName evidence="7">Annexin</fullName>
    </recommendedName>
</protein>
<dbReference type="Proteomes" id="UP000657918">
    <property type="component" value="Unassembled WGS sequence"/>
</dbReference>
<dbReference type="PANTHER" id="PTHR10502">
    <property type="entry name" value="ANNEXIN"/>
    <property type="match status" value="1"/>
</dbReference>
<keyword evidence="2 7" id="KW-0677">Repeat</keyword>
<dbReference type="GO" id="GO:0001786">
    <property type="term" value="F:phosphatidylserine binding"/>
    <property type="evidence" value="ECO:0007669"/>
    <property type="project" value="TreeGrafter"/>
</dbReference>
<organism evidence="8 9">
    <name type="scientific">Salix dunnii</name>
    <dbReference type="NCBI Taxonomy" id="1413687"/>
    <lineage>
        <taxon>Eukaryota</taxon>
        <taxon>Viridiplantae</taxon>
        <taxon>Streptophyta</taxon>
        <taxon>Embryophyta</taxon>
        <taxon>Tracheophyta</taxon>
        <taxon>Spermatophyta</taxon>
        <taxon>Magnoliopsida</taxon>
        <taxon>eudicotyledons</taxon>
        <taxon>Gunneridae</taxon>
        <taxon>Pentapetalae</taxon>
        <taxon>rosids</taxon>
        <taxon>fabids</taxon>
        <taxon>Malpighiales</taxon>
        <taxon>Salicaceae</taxon>
        <taxon>Saliceae</taxon>
        <taxon>Salix</taxon>
    </lineage>
</organism>
<dbReference type="OrthoDB" id="37886at2759"/>
<feature type="binding site" evidence="6">
    <location>
        <position position="326"/>
    </location>
    <ligand>
        <name>Ca(2+)</name>
        <dbReference type="ChEBI" id="CHEBI:29108"/>
        <label>1</label>
    </ligand>
</feature>
<name>A0A835K017_9ROSI</name>
<dbReference type="FunFam" id="1.10.220.10:FF:000008">
    <property type="entry name" value="Annexin"/>
    <property type="match status" value="1"/>
</dbReference>
<dbReference type="GO" id="GO:0009414">
    <property type="term" value="P:response to water deprivation"/>
    <property type="evidence" value="ECO:0007669"/>
    <property type="project" value="TreeGrafter"/>
</dbReference>
<feature type="binding site" evidence="6">
    <location>
        <position position="288"/>
    </location>
    <ligand>
        <name>Ca(2+)</name>
        <dbReference type="ChEBI" id="CHEBI:29108"/>
        <label>1</label>
    </ligand>
</feature>
<evidence type="ECO:0000256" key="7">
    <source>
        <dbReference type="RuleBase" id="RU003540"/>
    </source>
</evidence>
<dbReference type="InterPro" id="IPR018252">
    <property type="entry name" value="Annexin_repeat_CS"/>
</dbReference>
<dbReference type="FunFam" id="1.10.220.10:FF:000009">
    <property type="entry name" value="Annexin"/>
    <property type="match status" value="1"/>
</dbReference>
<feature type="binding site" evidence="6">
    <location>
        <position position="329"/>
    </location>
    <ligand>
        <name>Ca(2+)</name>
        <dbReference type="ChEBI" id="CHEBI:29108"/>
        <label>1</label>
    </ligand>
</feature>
<dbReference type="SMART" id="SM00335">
    <property type="entry name" value="ANX"/>
    <property type="match status" value="4"/>
</dbReference>
<dbReference type="FunFam" id="1.10.220.10:FF:000006">
    <property type="entry name" value="Annexin"/>
    <property type="match status" value="1"/>
</dbReference>
<dbReference type="GO" id="GO:0005886">
    <property type="term" value="C:plasma membrane"/>
    <property type="evidence" value="ECO:0007669"/>
    <property type="project" value="TreeGrafter"/>
</dbReference>
<dbReference type="InterPro" id="IPR009118">
    <property type="entry name" value="AnnexinD_plant"/>
</dbReference>
<feature type="binding site" evidence="6">
    <location>
        <position position="328"/>
    </location>
    <ligand>
        <name>Ca(2+)</name>
        <dbReference type="ChEBI" id="CHEBI:29108"/>
        <label>1</label>
    </ligand>
</feature>
<comment type="caution">
    <text evidence="8">The sequence shown here is derived from an EMBL/GenBank/DDBJ whole genome shotgun (WGS) entry which is preliminary data.</text>
</comment>
<dbReference type="GO" id="GO:0009408">
    <property type="term" value="P:response to heat"/>
    <property type="evidence" value="ECO:0007669"/>
    <property type="project" value="TreeGrafter"/>
</dbReference>
<evidence type="ECO:0000313" key="8">
    <source>
        <dbReference type="EMBL" id="KAF9678868.1"/>
    </source>
</evidence>
<feature type="binding site" evidence="6">
    <location>
        <position position="28"/>
    </location>
    <ligand>
        <name>Ca(2+)</name>
        <dbReference type="ChEBI" id="CHEBI:29108"/>
        <label>1</label>
    </ligand>
</feature>
<feature type="binding site" evidence="6">
    <location>
        <position position="334"/>
    </location>
    <ligand>
        <name>Ca(2+)</name>
        <dbReference type="ChEBI" id="CHEBI:29108"/>
        <label>1</label>
    </ligand>
</feature>
<dbReference type="Gene3D" id="1.10.220.10">
    <property type="entry name" value="Annexin"/>
    <property type="match status" value="4"/>
</dbReference>
<dbReference type="GO" id="GO:0005544">
    <property type="term" value="F:calcium-dependent phospholipid binding"/>
    <property type="evidence" value="ECO:0007669"/>
    <property type="project" value="UniProtKB-KW"/>
</dbReference>
<keyword evidence="9" id="KW-1185">Reference proteome</keyword>
<evidence type="ECO:0000256" key="1">
    <source>
        <dbReference type="ARBA" id="ARBA00022723"/>
    </source>
</evidence>
<dbReference type="GO" id="GO:0005509">
    <property type="term" value="F:calcium ion binding"/>
    <property type="evidence" value="ECO:0007669"/>
    <property type="project" value="InterPro"/>
</dbReference>
<dbReference type="AlphaFoldDB" id="A0A835K017"/>
<evidence type="ECO:0000256" key="6">
    <source>
        <dbReference type="PIRSR" id="PIRSR609118-1"/>
    </source>
</evidence>
<evidence type="ECO:0000256" key="5">
    <source>
        <dbReference type="ARBA" id="ARBA00023302"/>
    </source>
</evidence>
<dbReference type="InterPro" id="IPR018502">
    <property type="entry name" value="Annexin_repeat"/>
</dbReference>
<feature type="binding site" evidence="6">
    <location>
        <position position="68"/>
    </location>
    <ligand>
        <name>Ca(2+)</name>
        <dbReference type="ChEBI" id="CHEBI:29108"/>
        <label>1</label>
    </ligand>
</feature>
<dbReference type="PRINTS" id="PR01814">
    <property type="entry name" value="ANNEXINPLANT"/>
</dbReference>
<evidence type="ECO:0000256" key="4">
    <source>
        <dbReference type="ARBA" id="ARBA00023216"/>
    </source>
</evidence>
<comment type="domain">
    <text evidence="7">A pair of annexin repeats may form one binding site for calcium and phospholipid.</text>
</comment>
<feature type="binding site" evidence="6">
    <location>
        <position position="286"/>
    </location>
    <ligand>
        <name>Ca(2+)</name>
        <dbReference type="ChEBI" id="CHEBI:29108"/>
        <label>1</label>
    </ligand>
</feature>
<dbReference type="GO" id="GO:0009409">
    <property type="term" value="P:response to cold"/>
    <property type="evidence" value="ECO:0007669"/>
    <property type="project" value="TreeGrafter"/>
</dbReference>
<evidence type="ECO:0000256" key="2">
    <source>
        <dbReference type="ARBA" id="ARBA00022737"/>
    </source>
</evidence>